<sequence>MFEIVDKITDDLDDDGIKELSFCLKEQHILMPSADWQQYLSAGQGKPSLELFDQGIERDKNELFCENQKLICLQTAGNVNTIEIPD</sequence>
<organism evidence="1 2">
    <name type="scientific">Brachionus plicatilis</name>
    <name type="common">Marine rotifer</name>
    <name type="synonym">Brachionus muelleri</name>
    <dbReference type="NCBI Taxonomy" id="10195"/>
    <lineage>
        <taxon>Eukaryota</taxon>
        <taxon>Metazoa</taxon>
        <taxon>Spiralia</taxon>
        <taxon>Gnathifera</taxon>
        <taxon>Rotifera</taxon>
        <taxon>Eurotatoria</taxon>
        <taxon>Monogononta</taxon>
        <taxon>Pseudotrocha</taxon>
        <taxon>Ploima</taxon>
        <taxon>Brachionidae</taxon>
        <taxon>Brachionus</taxon>
    </lineage>
</organism>
<proteinExistence type="predicted"/>
<protein>
    <submittedName>
        <fullName evidence="1">Uncharacterized protein</fullName>
    </submittedName>
</protein>
<accession>A0A3M7T528</accession>
<reference evidence="1 2" key="1">
    <citation type="journal article" date="2018" name="Sci. Rep.">
        <title>Genomic signatures of local adaptation to the degree of environmental predictability in rotifers.</title>
        <authorList>
            <person name="Franch-Gras L."/>
            <person name="Hahn C."/>
            <person name="Garcia-Roger E.M."/>
            <person name="Carmona M.J."/>
            <person name="Serra M."/>
            <person name="Gomez A."/>
        </authorList>
    </citation>
    <scope>NUCLEOTIDE SEQUENCE [LARGE SCALE GENOMIC DNA]</scope>
    <source>
        <strain evidence="1">HYR1</strain>
    </source>
</reference>
<dbReference type="Proteomes" id="UP000276133">
    <property type="component" value="Unassembled WGS sequence"/>
</dbReference>
<comment type="caution">
    <text evidence="1">The sequence shown here is derived from an EMBL/GenBank/DDBJ whole genome shotgun (WGS) entry which is preliminary data.</text>
</comment>
<name>A0A3M7T528_BRAPC</name>
<evidence type="ECO:0000313" key="1">
    <source>
        <dbReference type="EMBL" id="RNA43009.1"/>
    </source>
</evidence>
<evidence type="ECO:0000313" key="2">
    <source>
        <dbReference type="Proteomes" id="UP000276133"/>
    </source>
</evidence>
<dbReference type="EMBL" id="REGN01000289">
    <property type="protein sequence ID" value="RNA43009.1"/>
    <property type="molecule type" value="Genomic_DNA"/>
</dbReference>
<gene>
    <name evidence="1" type="ORF">BpHYR1_008522</name>
</gene>
<dbReference type="AlphaFoldDB" id="A0A3M7T528"/>
<keyword evidence="2" id="KW-1185">Reference proteome</keyword>